<protein>
    <submittedName>
        <fullName evidence="1">Uncharacterized protein</fullName>
    </submittedName>
</protein>
<evidence type="ECO:0000313" key="2">
    <source>
        <dbReference type="Proteomes" id="UP000828941"/>
    </source>
</evidence>
<name>A0ACB9PLR8_BAUVA</name>
<gene>
    <name evidence="1" type="ORF">L6164_009651</name>
</gene>
<dbReference type="EMBL" id="CM039429">
    <property type="protein sequence ID" value="KAI4348992.1"/>
    <property type="molecule type" value="Genomic_DNA"/>
</dbReference>
<keyword evidence="2" id="KW-1185">Reference proteome</keyword>
<proteinExistence type="predicted"/>
<comment type="caution">
    <text evidence="1">The sequence shown here is derived from an EMBL/GenBank/DDBJ whole genome shotgun (WGS) entry which is preliminary data.</text>
</comment>
<accession>A0ACB9PLR8</accession>
<evidence type="ECO:0000313" key="1">
    <source>
        <dbReference type="EMBL" id="KAI4348992.1"/>
    </source>
</evidence>
<sequence length="552" mass="60970">MKVQSHSPSTFDLQSNSPFSYSHNSVGLPPSNISSGCNDHFRSSEIPDTASSDPSVTHNIRCRKLGASGAEPPVVDDSPRDAFEMLSVSNDEKPSPTIDGADFGPYDGLGPTQNTTSADPNALEGACRKSTAALKVQKVYRSYRTRRKLADSAVVAEELWWQAIDFVRLNHSTVSFFNLPESAVSRWCRVKLNASKVGKGLSKDAKAQKLAFQHWIEAIDPRHRYGHNLHYYYEEWCKSDAGQPFFYWLDAGDGSKLDLEECPRSKLRKQCIKYLGPQERKHYEYIVEEGKILHEQSGDLLHTREDSEGAKWIFVMSTAKKLYAGKKKKGLFHHSSFLAGGVTLAAGRLEAEHGILKSISAYSGHYRPTDDTLDSFLSYLKENGVKLDEVEIRKPNEDSDTYENGKFNEISTTSEVSRNPEISVSETSEQAENGPPPVPEGTKPESAVSYKRTLSGGLQSPRAEVPRTAILQRINSKKAAKSYQLGHQLSLKWSTGAGPRIGCVADYPVELRVQALEMLNLSPKLPPTPSSYMRMGGLVSPSDPPTPSNATA</sequence>
<reference evidence="1 2" key="1">
    <citation type="journal article" date="2022" name="DNA Res.">
        <title>Chromosomal-level genome assembly of the orchid tree Bauhinia variegata (Leguminosae; Cercidoideae) supports the allotetraploid origin hypothesis of Bauhinia.</title>
        <authorList>
            <person name="Zhong Y."/>
            <person name="Chen Y."/>
            <person name="Zheng D."/>
            <person name="Pang J."/>
            <person name="Liu Y."/>
            <person name="Luo S."/>
            <person name="Meng S."/>
            <person name="Qian L."/>
            <person name="Wei D."/>
            <person name="Dai S."/>
            <person name="Zhou R."/>
        </authorList>
    </citation>
    <scope>NUCLEOTIDE SEQUENCE [LARGE SCALE GENOMIC DNA]</scope>
    <source>
        <strain evidence="1">BV-YZ2020</strain>
    </source>
</reference>
<organism evidence="1 2">
    <name type="scientific">Bauhinia variegata</name>
    <name type="common">Purple orchid tree</name>
    <name type="synonym">Phanera variegata</name>
    <dbReference type="NCBI Taxonomy" id="167791"/>
    <lineage>
        <taxon>Eukaryota</taxon>
        <taxon>Viridiplantae</taxon>
        <taxon>Streptophyta</taxon>
        <taxon>Embryophyta</taxon>
        <taxon>Tracheophyta</taxon>
        <taxon>Spermatophyta</taxon>
        <taxon>Magnoliopsida</taxon>
        <taxon>eudicotyledons</taxon>
        <taxon>Gunneridae</taxon>
        <taxon>Pentapetalae</taxon>
        <taxon>rosids</taxon>
        <taxon>fabids</taxon>
        <taxon>Fabales</taxon>
        <taxon>Fabaceae</taxon>
        <taxon>Cercidoideae</taxon>
        <taxon>Cercideae</taxon>
        <taxon>Bauhiniinae</taxon>
        <taxon>Bauhinia</taxon>
    </lineage>
</organism>
<dbReference type="Proteomes" id="UP000828941">
    <property type="component" value="Chromosome 4"/>
</dbReference>